<reference evidence="6" key="1">
    <citation type="submission" date="2018-05" db="EMBL/GenBank/DDBJ databases">
        <authorList>
            <person name="Lanie J.A."/>
            <person name="Ng W.-L."/>
            <person name="Kazmierczak K.M."/>
            <person name="Andrzejewski T.M."/>
            <person name="Davidsen T.M."/>
            <person name="Wayne K.J."/>
            <person name="Tettelin H."/>
            <person name="Glass J.I."/>
            <person name="Rusch D."/>
            <person name="Podicherti R."/>
            <person name="Tsui H.-C.T."/>
            <person name="Winkler M.E."/>
        </authorList>
    </citation>
    <scope>NUCLEOTIDE SEQUENCE</scope>
</reference>
<dbReference type="PANTHER" id="PTHR43105:SF10">
    <property type="entry name" value="NADH-QUINONE OXIDOREDUCTASE SUBUNIT G"/>
    <property type="match status" value="1"/>
</dbReference>
<evidence type="ECO:0000256" key="3">
    <source>
        <dbReference type="ARBA" id="ARBA00023014"/>
    </source>
</evidence>
<dbReference type="GO" id="GO:0022904">
    <property type="term" value="P:respiratory electron transport chain"/>
    <property type="evidence" value="ECO:0007669"/>
    <property type="project" value="TreeGrafter"/>
</dbReference>
<dbReference type="InterPro" id="IPR006657">
    <property type="entry name" value="MoPterin_dinucl-bd_dom"/>
</dbReference>
<dbReference type="EMBL" id="UINC01009170">
    <property type="protein sequence ID" value="SVA41144.1"/>
    <property type="molecule type" value="Genomic_DNA"/>
</dbReference>
<evidence type="ECO:0000313" key="6">
    <source>
        <dbReference type="EMBL" id="SVA41144.1"/>
    </source>
</evidence>
<sequence>VFGAGGGTSSYKEIEETDVIVLWGSNARTAHPIFFHHLLKGLSNGARMWAVDPRRTDSAKFADVWLGIDVGSDIALANGVAHEIIDAGLENKEFIANATTGFEDFAAHVESWTLKRTAEVTGVPVEAIRDLAHGYANAEKAQIMWTLGITEHHTAVDNVLALCNLSLLTGHVGRWGSGLVPLRGQNNVQGGGDMGALPNKLAGFQDLADEEIRVKFETAWDSEIPPEPGWHLTDMFNAMGRGELRALYVIGENPADSEADVTHARKALEGLDILVVQDVFMTRTAEMADVVLPAALGWAESDGTVTNSERRVQRTRAAIKPPGDARQEIEIISDLARHLGDDSWGQPTAEDLWEELRTVSPMHAGMSWERIENEGGIQWPCPDENHPGSPFLHDRLWKQPAEGRLAPFSCVDDRPPIESLDDQYPLRLTTGRTLDKYNTGVQTGKYNSPIRTGEALEVSTADAEKLGISEGERVIVSSRRGSIEMTVEVDPDLPVGLAFTTFHFPELVDVNQLTNSAYDPKSGTAEFKAAAIRVEKMIDA</sequence>
<organism evidence="6">
    <name type="scientific">marine metagenome</name>
    <dbReference type="NCBI Taxonomy" id="408172"/>
    <lineage>
        <taxon>unclassified sequences</taxon>
        <taxon>metagenomes</taxon>
        <taxon>ecological metagenomes</taxon>
    </lineage>
</organism>
<dbReference type="InterPro" id="IPR050123">
    <property type="entry name" value="Prok_molybdopt-oxidoreductase"/>
</dbReference>
<dbReference type="GO" id="GO:0016020">
    <property type="term" value="C:membrane"/>
    <property type="evidence" value="ECO:0007669"/>
    <property type="project" value="TreeGrafter"/>
</dbReference>
<gene>
    <name evidence="6" type="ORF">METZ01_LOCUS93998</name>
</gene>
<dbReference type="InterPro" id="IPR006656">
    <property type="entry name" value="Mopterin_OxRdtase"/>
</dbReference>
<dbReference type="GO" id="GO:0051536">
    <property type="term" value="F:iron-sulfur cluster binding"/>
    <property type="evidence" value="ECO:0007669"/>
    <property type="project" value="UniProtKB-KW"/>
</dbReference>
<evidence type="ECO:0000256" key="2">
    <source>
        <dbReference type="ARBA" id="ARBA00023004"/>
    </source>
</evidence>
<keyword evidence="2" id="KW-0408">Iron</keyword>
<dbReference type="InterPro" id="IPR009010">
    <property type="entry name" value="Asp_de-COase-like_dom_sf"/>
</dbReference>
<dbReference type="Gene3D" id="2.40.40.20">
    <property type="match status" value="1"/>
</dbReference>
<accession>A0A381VLM9</accession>
<keyword evidence="1" id="KW-0479">Metal-binding</keyword>
<feature type="non-terminal residue" evidence="6">
    <location>
        <position position="1"/>
    </location>
</feature>
<dbReference type="SUPFAM" id="SSF50692">
    <property type="entry name" value="ADC-like"/>
    <property type="match status" value="1"/>
</dbReference>
<proteinExistence type="predicted"/>
<dbReference type="SUPFAM" id="SSF53706">
    <property type="entry name" value="Formate dehydrogenase/DMSO reductase, domains 1-3"/>
    <property type="match status" value="1"/>
</dbReference>
<dbReference type="GO" id="GO:0003954">
    <property type="term" value="F:NADH dehydrogenase activity"/>
    <property type="evidence" value="ECO:0007669"/>
    <property type="project" value="TreeGrafter"/>
</dbReference>
<evidence type="ECO:0000259" key="5">
    <source>
        <dbReference type="Pfam" id="PF01568"/>
    </source>
</evidence>
<protein>
    <recommendedName>
        <fullName evidence="7">Molybdopterin oxidoreductase domain-containing protein</fullName>
    </recommendedName>
</protein>
<dbReference type="GO" id="GO:0046872">
    <property type="term" value="F:metal ion binding"/>
    <property type="evidence" value="ECO:0007669"/>
    <property type="project" value="UniProtKB-KW"/>
</dbReference>
<feature type="domain" description="Molybdopterin oxidoreductase" evidence="4">
    <location>
        <begin position="9"/>
        <end position="337"/>
    </location>
</feature>
<dbReference type="AlphaFoldDB" id="A0A381VLM9"/>
<dbReference type="Pfam" id="PF00384">
    <property type="entry name" value="Molybdopterin"/>
    <property type="match status" value="1"/>
</dbReference>
<keyword evidence="3" id="KW-0411">Iron-sulfur</keyword>
<feature type="domain" description="Molybdopterin dinucleotide-binding" evidence="5">
    <location>
        <begin position="426"/>
        <end position="530"/>
    </location>
</feature>
<evidence type="ECO:0008006" key="7">
    <source>
        <dbReference type="Google" id="ProtNLM"/>
    </source>
</evidence>
<dbReference type="GO" id="GO:0043546">
    <property type="term" value="F:molybdopterin cofactor binding"/>
    <property type="evidence" value="ECO:0007669"/>
    <property type="project" value="InterPro"/>
</dbReference>
<evidence type="ECO:0000259" key="4">
    <source>
        <dbReference type="Pfam" id="PF00384"/>
    </source>
</evidence>
<evidence type="ECO:0000256" key="1">
    <source>
        <dbReference type="ARBA" id="ARBA00022723"/>
    </source>
</evidence>
<name>A0A381VLM9_9ZZZZ</name>
<dbReference type="Gene3D" id="3.40.228.10">
    <property type="entry name" value="Dimethylsulfoxide Reductase, domain 2"/>
    <property type="match status" value="1"/>
</dbReference>
<dbReference type="Gene3D" id="3.40.50.740">
    <property type="match status" value="1"/>
</dbReference>
<dbReference type="PANTHER" id="PTHR43105">
    <property type="entry name" value="RESPIRATORY NITRATE REDUCTASE"/>
    <property type="match status" value="1"/>
</dbReference>
<dbReference type="CDD" id="cd00508">
    <property type="entry name" value="MopB_CT_Fdh-Nap-like"/>
    <property type="match status" value="1"/>
</dbReference>
<dbReference type="Pfam" id="PF01568">
    <property type="entry name" value="Molydop_binding"/>
    <property type="match status" value="1"/>
</dbReference>